<proteinExistence type="predicted"/>
<keyword evidence="3" id="KW-0805">Transcription regulation</keyword>
<keyword evidence="5" id="KW-0010">Activator</keyword>
<keyword evidence="2" id="KW-0902">Two-component regulatory system</keyword>
<dbReference type="Proteomes" id="UP000321662">
    <property type="component" value="Unassembled WGS sequence"/>
</dbReference>
<dbReference type="GO" id="GO:0032993">
    <property type="term" value="C:protein-DNA complex"/>
    <property type="evidence" value="ECO:0007669"/>
    <property type="project" value="TreeGrafter"/>
</dbReference>
<sequence>MLNLNASEMSKKRILLVDDEEDILNLLETVLIKEGFQNIHKVTNGIAAIEIAQSIEPDIIVLDIMLPDMDGYEVCKQLREFTYSPIIFLSAKSDDVDKLLGLGVGGDDYVTKPFSPKEVAYRIKAQFRRADQIKQNKNSETKLITFGDIEIDEIKAEVTKGNHLINLTAKEYQLLLFLVKHPNQILSKELILDRVWGKGYEGHENALMVHMHHLRQKLENEPSLPKYFLTQRGLGYKFVPGEKS</sequence>
<dbReference type="InterPro" id="IPR036388">
    <property type="entry name" value="WH-like_DNA-bd_sf"/>
</dbReference>
<keyword evidence="12" id="KW-1185">Reference proteome</keyword>
<evidence type="ECO:0000259" key="9">
    <source>
        <dbReference type="PROSITE" id="PS50110"/>
    </source>
</evidence>
<dbReference type="GO" id="GO:0006355">
    <property type="term" value="P:regulation of DNA-templated transcription"/>
    <property type="evidence" value="ECO:0007669"/>
    <property type="project" value="InterPro"/>
</dbReference>
<evidence type="ECO:0000313" key="12">
    <source>
        <dbReference type="Proteomes" id="UP000321662"/>
    </source>
</evidence>
<feature type="modified residue" description="4-aspartylphosphate" evidence="7">
    <location>
        <position position="63"/>
    </location>
</feature>
<keyword evidence="4 8" id="KW-0238">DNA-binding</keyword>
<dbReference type="Gene3D" id="1.10.10.10">
    <property type="entry name" value="Winged helix-like DNA-binding domain superfamily/Winged helix DNA-binding domain"/>
    <property type="match status" value="1"/>
</dbReference>
<dbReference type="InterPro" id="IPR001867">
    <property type="entry name" value="OmpR/PhoB-type_DNA-bd"/>
</dbReference>
<dbReference type="CDD" id="cd00383">
    <property type="entry name" value="trans_reg_C"/>
    <property type="match status" value="1"/>
</dbReference>
<dbReference type="FunFam" id="3.40.50.2300:FF:000001">
    <property type="entry name" value="DNA-binding response regulator PhoB"/>
    <property type="match status" value="1"/>
</dbReference>
<dbReference type="InterPro" id="IPR011006">
    <property type="entry name" value="CheY-like_superfamily"/>
</dbReference>
<protein>
    <submittedName>
        <fullName evidence="11">DNA-binding response regulator</fullName>
    </submittedName>
</protein>
<dbReference type="SUPFAM" id="SSF46894">
    <property type="entry name" value="C-terminal effector domain of the bipartite response regulators"/>
    <property type="match status" value="1"/>
</dbReference>
<dbReference type="OrthoDB" id="9790442at2"/>
<accession>A0A511ARA6</accession>
<evidence type="ECO:0000256" key="8">
    <source>
        <dbReference type="PROSITE-ProRule" id="PRU01091"/>
    </source>
</evidence>
<dbReference type="Pfam" id="PF00072">
    <property type="entry name" value="Response_reg"/>
    <property type="match status" value="1"/>
</dbReference>
<gene>
    <name evidence="11" type="primary">mrsR2</name>
    <name evidence="11" type="ORF">AKA01nite_03620</name>
</gene>
<evidence type="ECO:0000256" key="5">
    <source>
        <dbReference type="ARBA" id="ARBA00023159"/>
    </source>
</evidence>
<dbReference type="Gene3D" id="3.40.50.2300">
    <property type="match status" value="1"/>
</dbReference>
<dbReference type="InterPro" id="IPR001789">
    <property type="entry name" value="Sig_transdc_resp-reg_receiver"/>
</dbReference>
<dbReference type="AlphaFoldDB" id="A0A511ARA6"/>
<evidence type="ECO:0000313" key="11">
    <source>
        <dbReference type="EMBL" id="GEK90740.1"/>
    </source>
</evidence>
<evidence type="ECO:0000259" key="10">
    <source>
        <dbReference type="PROSITE" id="PS51755"/>
    </source>
</evidence>
<dbReference type="PROSITE" id="PS51755">
    <property type="entry name" value="OMPR_PHOB"/>
    <property type="match status" value="1"/>
</dbReference>
<evidence type="ECO:0000256" key="3">
    <source>
        <dbReference type="ARBA" id="ARBA00023015"/>
    </source>
</evidence>
<feature type="DNA-binding region" description="OmpR/PhoB-type" evidence="8">
    <location>
        <begin position="141"/>
        <end position="240"/>
    </location>
</feature>
<name>A0A511ARA6_9LACT</name>
<keyword evidence="1 7" id="KW-0597">Phosphoprotein</keyword>
<dbReference type="PROSITE" id="PS50110">
    <property type="entry name" value="RESPONSE_REGULATORY"/>
    <property type="match status" value="1"/>
</dbReference>
<dbReference type="PANTHER" id="PTHR48111">
    <property type="entry name" value="REGULATOR OF RPOS"/>
    <property type="match status" value="1"/>
</dbReference>
<evidence type="ECO:0000256" key="1">
    <source>
        <dbReference type="ARBA" id="ARBA00022553"/>
    </source>
</evidence>
<evidence type="ECO:0000256" key="4">
    <source>
        <dbReference type="ARBA" id="ARBA00023125"/>
    </source>
</evidence>
<dbReference type="CDD" id="cd17574">
    <property type="entry name" value="REC_OmpR"/>
    <property type="match status" value="1"/>
</dbReference>
<dbReference type="InterPro" id="IPR039420">
    <property type="entry name" value="WalR-like"/>
</dbReference>
<reference evidence="11 12" key="1">
    <citation type="submission" date="2019-07" db="EMBL/GenBank/DDBJ databases">
        <title>Whole genome shotgun sequence of Alkalibacterium kapii NBRC 103247.</title>
        <authorList>
            <person name="Hosoyama A."/>
            <person name="Uohara A."/>
            <person name="Ohji S."/>
            <person name="Ichikawa N."/>
        </authorList>
    </citation>
    <scope>NUCLEOTIDE SEQUENCE [LARGE SCALE GENOMIC DNA]</scope>
    <source>
        <strain evidence="11 12">NBRC 103247</strain>
    </source>
</reference>
<comment type="caution">
    <text evidence="11">The sequence shown here is derived from an EMBL/GenBank/DDBJ whole genome shotgun (WGS) entry which is preliminary data.</text>
</comment>
<dbReference type="RefSeq" id="WP_146923216.1">
    <property type="nucleotide sequence ID" value="NZ_BJUY01000003.1"/>
</dbReference>
<dbReference type="Pfam" id="PF00486">
    <property type="entry name" value="Trans_reg_C"/>
    <property type="match status" value="1"/>
</dbReference>
<dbReference type="FunFam" id="1.10.10.10:FF:000018">
    <property type="entry name" value="DNA-binding response regulator ResD"/>
    <property type="match status" value="1"/>
</dbReference>
<dbReference type="SUPFAM" id="SSF52172">
    <property type="entry name" value="CheY-like"/>
    <property type="match status" value="1"/>
</dbReference>
<dbReference type="GO" id="GO:0005829">
    <property type="term" value="C:cytosol"/>
    <property type="evidence" value="ECO:0007669"/>
    <property type="project" value="TreeGrafter"/>
</dbReference>
<dbReference type="GO" id="GO:0000976">
    <property type="term" value="F:transcription cis-regulatory region binding"/>
    <property type="evidence" value="ECO:0007669"/>
    <property type="project" value="TreeGrafter"/>
</dbReference>
<evidence type="ECO:0000256" key="7">
    <source>
        <dbReference type="PROSITE-ProRule" id="PRU00169"/>
    </source>
</evidence>
<evidence type="ECO:0000256" key="6">
    <source>
        <dbReference type="ARBA" id="ARBA00023163"/>
    </source>
</evidence>
<dbReference type="SMART" id="SM00862">
    <property type="entry name" value="Trans_reg_C"/>
    <property type="match status" value="1"/>
</dbReference>
<feature type="domain" description="Response regulatory" evidence="9">
    <location>
        <begin position="13"/>
        <end position="127"/>
    </location>
</feature>
<dbReference type="GO" id="GO:0000156">
    <property type="term" value="F:phosphorelay response regulator activity"/>
    <property type="evidence" value="ECO:0007669"/>
    <property type="project" value="TreeGrafter"/>
</dbReference>
<organism evidence="11 12">
    <name type="scientific">Alkalibacterium kapii</name>
    <dbReference type="NCBI Taxonomy" id="426704"/>
    <lineage>
        <taxon>Bacteria</taxon>
        <taxon>Bacillati</taxon>
        <taxon>Bacillota</taxon>
        <taxon>Bacilli</taxon>
        <taxon>Lactobacillales</taxon>
        <taxon>Carnobacteriaceae</taxon>
        <taxon>Alkalibacterium</taxon>
    </lineage>
</organism>
<evidence type="ECO:0000256" key="2">
    <source>
        <dbReference type="ARBA" id="ARBA00023012"/>
    </source>
</evidence>
<dbReference type="PANTHER" id="PTHR48111:SF52">
    <property type="entry name" value="TRANSCRIPTIONAL REGULATORY PROTEIN YVRH"/>
    <property type="match status" value="1"/>
</dbReference>
<dbReference type="SMART" id="SM00448">
    <property type="entry name" value="REC"/>
    <property type="match status" value="1"/>
</dbReference>
<dbReference type="Gene3D" id="6.10.250.690">
    <property type="match status" value="1"/>
</dbReference>
<dbReference type="EMBL" id="BJUY01000003">
    <property type="protein sequence ID" value="GEK90740.1"/>
    <property type="molecule type" value="Genomic_DNA"/>
</dbReference>
<dbReference type="InterPro" id="IPR016032">
    <property type="entry name" value="Sig_transdc_resp-reg_C-effctor"/>
</dbReference>
<feature type="domain" description="OmpR/PhoB-type" evidence="10">
    <location>
        <begin position="141"/>
        <end position="240"/>
    </location>
</feature>
<keyword evidence="6" id="KW-0804">Transcription</keyword>